<keyword evidence="1" id="KW-0732">Signal</keyword>
<name>A0A5C4NVQ7_9BURK</name>
<dbReference type="Gene3D" id="2.130.10.10">
    <property type="entry name" value="YVTN repeat-like/Quinoprotein amine dehydrogenase"/>
    <property type="match status" value="2"/>
</dbReference>
<feature type="signal peptide" evidence="1">
    <location>
        <begin position="1"/>
        <end position="23"/>
    </location>
</feature>
<dbReference type="InterPro" id="IPR051200">
    <property type="entry name" value="Host-pathogen_enzymatic-act"/>
</dbReference>
<dbReference type="SUPFAM" id="SSF50969">
    <property type="entry name" value="YVTN repeat-like/Quinoprotein amine dehydrogenase"/>
    <property type="match status" value="1"/>
</dbReference>
<dbReference type="InterPro" id="IPR015943">
    <property type="entry name" value="WD40/YVTN_repeat-like_dom_sf"/>
</dbReference>
<sequence length="393" mass="42556">MMANKKAMLALAATCMAALPASAEILAMVNYESKAPESLKSLKSPVAPPLRKEGIAIIDVDPESKNFGKIVRDIALPPDLVAHHIFYNHDMSKAYITALGKTQLRVMDMRHKDLPIKVVEVPTCQVGEDIVFSDDHKRWYLSCMGSQAMLEGDAVHDKPGRTVKLPAPYPHGLAVHDGIDRTLLTSTIRPTDLGDAGEVISVLETSTGKVLGTHNLSKKPSPSGEAPVEVLYVPGSNPPVAYIANMYGGTVWTATWNPTTKDFDTAQVHDFAEQKVGVPLELYFNKGATRLYLTTAKPGHLHIFDLTGGIGKPRLLKSIPAAEGAHHVAFTRDGRYAFVQNALLNLPGMSDGSITVIDMKKEAVAGSVDTLKNKGLNPNSIVLLPKWNDFMGH</sequence>
<dbReference type="Proteomes" id="UP000305681">
    <property type="component" value="Unassembled WGS sequence"/>
</dbReference>
<evidence type="ECO:0000313" key="2">
    <source>
        <dbReference type="EMBL" id="TNC77266.1"/>
    </source>
</evidence>
<feature type="chain" id="PRO_5023015354" evidence="1">
    <location>
        <begin position="24"/>
        <end position="393"/>
    </location>
</feature>
<reference evidence="2 3" key="1">
    <citation type="submission" date="2019-06" db="EMBL/GenBank/DDBJ databases">
        <title>Genome sequence of Janthinobacterium lividum UCD_MED1.</title>
        <authorList>
            <person name="De Leon M.E."/>
            <person name="Jospin G."/>
        </authorList>
    </citation>
    <scope>NUCLEOTIDE SEQUENCE [LARGE SCALE GENOMIC DNA]</scope>
    <source>
        <strain evidence="2 3">UCD_MED1</strain>
    </source>
</reference>
<evidence type="ECO:0000313" key="3">
    <source>
        <dbReference type="Proteomes" id="UP000305681"/>
    </source>
</evidence>
<dbReference type="EMBL" id="VDGE01000002">
    <property type="protein sequence ID" value="TNC77266.1"/>
    <property type="molecule type" value="Genomic_DNA"/>
</dbReference>
<accession>A0A5C4NVQ7</accession>
<proteinExistence type="predicted"/>
<dbReference type="AlphaFoldDB" id="A0A5C4NVQ7"/>
<gene>
    <name evidence="2" type="ORF">FHI69_07870</name>
</gene>
<evidence type="ECO:0000256" key="1">
    <source>
        <dbReference type="SAM" id="SignalP"/>
    </source>
</evidence>
<dbReference type="InterPro" id="IPR011044">
    <property type="entry name" value="Quino_amine_DH_bsu"/>
</dbReference>
<dbReference type="PANTHER" id="PTHR47197">
    <property type="entry name" value="PROTEIN NIRF"/>
    <property type="match status" value="1"/>
</dbReference>
<organism evidence="2 3">
    <name type="scientific">Janthinobacterium lividum</name>
    <dbReference type="NCBI Taxonomy" id="29581"/>
    <lineage>
        <taxon>Bacteria</taxon>
        <taxon>Pseudomonadati</taxon>
        <taxon>Pseudomonadota</taxon>
        <taxon>Betaproteobacteria</taxon>
        <taxon>Burkholderiales</taxon>
        <taxon>Oxalobacteraceae</taxon>
        <taxon>Janthinobacterium</taxon>
    </lineage>
</organism>
<dbReference type="PANTHER" id="PTHR47197:SF3">
    <property type="entry name" value="DIHYDRO-HEME D1 DEHYDROGENASE"/>
    <property type="match status" value="1"/>
</dbReference>
<protein>
    <submittedName>
        <fullName evidence="2">YncE family protein</fullName>
    </submittedName>
</protein>
<comment type="caution">
    <text evidence="2">The sequence shown here is derived from an EMBL/GenBank/DDBJ whole genome shotgun (WGS) entry which is preliminary data.</text>
</comment>